<keyword evidence="3" id="KW-0812">Transmembrane</keyword>
<dbReference type="InterPro" id="IPR057366">
    <property type="entry name" value="TRPM-like"/>
</dbReference>
<evidence type="ECO:0000256" key="7">
    <source>
        <dbReference type="ARBA" id="ARBA00023303"/>
    </source>
</evidence>
<evidence type="ECO:0000313" key="12">
    <source>
        <dbReference type="Proteomes" id="UP000193380"/>
    </source>
</evidence>
<protein>
    <submittedName>
        <fullName evidence="11">Uncharacterized protein</fullName>
    </submittedName>
</protein>
<evidence type="ECO:0000256" key="4">
    <source>
        <dbReference type="ARBA" id="ARBA00022989"/>
    </source>
</evidence>
<dbReference type="PANTHER" id="PTHR13800:SF15">
    <property type="entry name" value="TRANSIENT RECEPTOR POTENTIAL CATION CHANNEL SUBFAMILY M MEMBER 6"/>
    <property type="match status" value="1"/>
</dbReference>
<dbReference type="GO" id="GO:0016324">
    <property type="term" value="C:apical plasma membrane"/>
    <property type="evidence" value="ECO:0007669"/>
    <property type="project" value="TreeGrafter"/>
</dbReference>
<dbReference type="InterPro" id="IPR050927">
    <property type="entry name" value="TRPM"/>
</dbReference>
<dbReference type="AlphaFoldDB" id="A0A060XX97"/>
<dbReference type="PANTHER" id="PTHR13800">
    <property type="entry name" value="TRANSIENT RECEPTOR POTENTIAL CATION CHANNEL, SUBFAMILY M, MEMBER 6"/>
    <property type="match status" value="1"/>
</dbReference>
<organism evidence="11 12">
    <name type="scientific">Oncorhynchus mykiss</name>
    <name type="common">Rainbow trout</name>
    <name type="synonym">Salmo gairdneri</name>
    <dbReference type="NCBI Taxonomy" id="8022"/>
    <lineage>
        <taxon>Eukaryota</taxon>
        <taxon>Metazoa</taxon>
        <taxon>Chordata</taxon>
        <taxon>Craniata</taxon>
        <taxon>Vertebrata</taxon>
        <taxon>Euteleostomi</taxon>
        <taxon>Actinopterygii</taxon>
        <taxon>Neopterygii</taxon>
        <taxon>Teleostei</taxon>
        <taxon>Protacanthopterygii</taxon>
        <taxon>Salmoniformes</taxon>
        <taxon>Salmonidae</taxon>
        <taxon>Salmoninae</taxon>
        <taxon>Oncorhynchus</taxon>
    </lineage>
</organism>
<keyword evidence="6" id="KW-0472">Membrane</keyword>
<keyword evidence="2" id="KW-0813">Transport</keyword>
<evidence type="ECO:0000256" key="6">
    <source>
        <dbReference type="ARBA" id="ARBA00023136"/>
    </source>
</evidence>
<feature type="domain" description="TRPM SLOG" evidence="9">
    <location>
        <begin position="307"/>
        <end position="572"/>
    </location>
</feature>
<evidence type="ECO:0000256" key="5">
    <source>
        <dbReference type="ARBA" id="ARBA00023065"/>
    </source>
</evidence>
<evidence type="ECO:0000313" key="11">
    <source>
        <dbReference type="EMBL" id="CDQ81580.1"/>
    </source>
</evidence>
<keyword evidence="5" id="KW-0406">Ion transport</keyword>
<name>A0A060XX97_ONCMY</name>
<reference evidence="11" key="1">
    <citation type="journal article" date="2014" name="Nat. Commun.">
        <title>The rainbow trout genome provides novel insights into evolution after whole-genome duplication in vertebrates.</title>
        <authorList>
            <person name="Berthelot C."/>
            <person name="Brunet F."/>
            <person name="Chalopin D."/>
            <person name="Juanchich A."/>
            <person name="Bernard M."/>
            <person name="Noel B."/>
            <person name="Bento P."/>
            <person name="Da Silva C."/>
            <person name="Labadie K."/>
            <person name="Alberti A."/>
            <person name="Aury J.M."/>
            <person name="Louis A."/>
            <person name="Dehais P."/>
            <person name="Bardou P."/>
            <person name="Montfort J."/>
            <person name="Klopp C."/>
            <person name="Cabau C."/>
            <person name="Gaspin C."/>
            <person name="Thorgaard G.H."/>
            <person name="Boussaha M."/>
            <person name="Quillet E."/>
            <person name="Guyomard R."/>
            <person name="Galiana D."/>
            <person name="Bobe J."/>
            <person name="Volff J.N."/>
            <person name="Genet C."/>
            <person name="Wincker P."/>
            <person name="Jaillon O."/>
            <person name="Roest Crollius H."/>
            <person name="Guiguen Y."/>
        </authorList>
    </citation>
    <scope>NUCLEOTIDE SEQUENCE [LARGE SCALE GENOMIC DNA]</scope>
</reference>
<feature type="compositionally biased region" description="Basic and acidic residues" evidence="8">
    <location>
        <begin position="36"/>
        <end position="49"/>
    </location>
</feature>
<evidence type="ECO:0000256" key="8">
    <source>
        <dbReference type="SAM" id="MobiDB-lite"/>
    </source>
</evidence>
<feature type="domain" description="TRPM-like" evidence="10">
    <location>
        <begin position="795"/>
        <end position="929"/>
    </location>
</feature>
<evidence type="ECO:0000256" key="3">
    <source>
        <dbReference type="ARBA" id="ARBA00022692"/>
    </source>
</evidence>
<comment type="subcellular location">
    <subcellularLocation>
        <location evidence="1">Membrane</location>
        <topology evidence="1">Multi-pass membrane protein</topology>
    </subcellularLocation>
</comment>
<dbReference type="GO" id="GO:0030001">
    <property type="term" value="P:metal ion transport"/>
    <property type="evidence" value="ECO:0007669"/>
    <property type="project" value="TreeGrafter"/>
</dbReference>
<dbReference type="InterPro" id="IPR041491">
    <property type="entry name" value="TRPM_SLOG"/>
</dbReference>
<feature type="region of interest" description="Disordered" evidence="8">
    <location>
        <begin position="36"/>
        <end position="69"/>
    </location>
</feature>
<accession>A0A060XX97</accession>
<evidence type="ECO:0000256" key="2">
    <source>
        <dbReference type="ARBA" id="ARBA00022448"/>
    </source>
</evidence>
<feature type="domain" description="TRPM-like" evidence="10">
    <location>
        <begin position="632"/>
        <end position="747"/>
    </location>
</feature>
<keyword evidence="4" id="KW-1133">Transmembrane helix</keyword>
<keyword evidence="7" id="KW-0407">Ion channel</keyword>
<dbReference type="Pfam" id="PF18139">
    <property type="entry name" value="LSDAT_euk"/>
    <property type="match status" value="1"/>
</dbReference>
<dbReference type="Proteomes" id="UP000193380">
    <property type="component" value="Unassembled WGS sequence"/>
</dbReference>
<gene>
    <name evidence="11" type="ORF">GSONMT00021390001</name>
</gene>
<evidence type="ECO:0000256" key="1">
    <source>
        <dbReference type="ARBA" id="ARBA00004141"/>
    </source>
</evidence>
<evidence type="ECO:0000259" key="9">
    <source>
        <dbReference type="Pfam" id="PF18139"/>
    </source>
</evidence>
<sequence>MAAAGCVSPPSLLALLGRRCKKRPYYFEDQEEHQETLKPRKLSNSEHRVSAPPSVLVNNSGSIRDSASVDSGCSTVTSKKRARDNTVTRYDAPRIVTHKDDDGNDLCTFNSFQYWRVPLPELDISLLQNGNLSGSNGEPPAKELSFHLLCVVFQSRRSWIEDTFCKRACGKFIPACRDLHRCFPMCQVCQNLIRYDFAVCVCVCHWRPHGSASLWNTFDTLYSPCPDKLRKRKGLSFASLPLTPRCCCGRLVGEHTLLETGPSMSSWPGPGTGQQEEWSVECHTQTSATDAYGTIDFQDSAGRNCHAKYVRVAVDAKAEALLQLMRSEWQMERPKLLLTVHGGTENFPLPLKVRQAFSKGLITAAQSTGAWILTDGINTGVSRYVGEAVKTYGTHDLRKRNAVGVTPWGVIDNHSDLIGRDVLRPYQPLGNPLSKRVCLNGLHSHFLLVDDGTLGKHGCQLGLRRKLERHIQLQKIHPRFNQGVPVVCVVVEGGPDIVSMVLEYLSSVPPVPVFVFEGSGRAADLLAFLHKQTAIDRQLDTDIQEDFLLRIGGMFGLERADASQLYNLLMECMDYRQSITIFDSESEDQQEADCAILTATLKGTKASPGEQLSTALAWDRADIAKKHILVYGQHWQVGSLEQAMLDALVMDRVGFVKLLIDNGMTMNRFLTVSRLEELYNTQQGPTDNFLHLLVEDVKQVNIVKLHFTHIPKGYRVSLIDVGQVIEYLIGGAYRSTYTRKHFRAHYNLLYAHCKRRADCTLRPHQSPNSSPSRPPFFRTAQPYKRKERSMVLRDLKVAQQQSSELGDSPLFVYNFNDLFVWAVLQRRQQMALFLWQHGEEAMARATVACKLYRAMAYEFRQSNMDDTTGEQLKTYSMDFGQLAVDVLDRAFRQNERMAMKLLTSEMEAWSHFTCLQMAVSSRLRPFVSHSCTQMLLTDLWTGRLNMRKNSWFKVRLSKSFCLRGKIVFTEIRRATLYCLSVKICVPHLLRQLTSKTTYQDNVLRQLTKTTYF</sequence>
<dbReference type="Pfam" id="PF25508">
    <property type="entry name" value="TRPM2"/>
    <property type="match status" value="2"/>
</dbReference>
<proteinExistence type="predicted"/>
<dbReference type="GO" id="GO:0005261">
    <property type="term" value="F:monoatomic cation channel activity"/>
    <property type="evidence" value="ECO:0007669"/>
    <property type="project" value="TreeGrafter"/>
</dbReference>
<evidence type="ECO:0000259" key="10">
    <source>
        <dbReference type="Pfam" id="PF25508"/>
    </source>
</evidence>
<feature type="compositionally biased region" description="Polar residues" evidence="8">
    <location>
        <begin position="56"/>
        <end position="69"/>
    </location>
</feature>
<dbReference type="EMBL" id="FR905790">
    <property type="protein sequence ID" value="CDQ81580.1"/>
    <property type="molecule type" value="Genomic_DNA"/>
</dbReference>
<reference evidence="11" key="2">
    <citation type="submission" date="2014-03" db="EMBL/GenBank/DDBJ databases">
        <authorList>
            <person name="Genoscope - CEA"/>
        </authorList>
    </citation>
    <scope>NUCLEOTIDE SEQUENCE</scope>
</reference>
<dbReference type="STRING" id="8022.A0A060XX97"/>
<dbReference type="PaxDb" id="8022-A0A060XX97"/>